<dbReference type="EMBL" id="JZWT02000013">
    <property type="protein sequence ID" value="MFB6490757.1"/>
    <property type="molecule type" value="Genomic_DNA"/>
</dbReference>
<organism evidence="1 2">
    <name type="scientific">Thermoproteus sp. AZ2</name>
    <dbReference type="NCBI Taxonomy" id="1609232"/>
    <lineage>
        <taxon>Archaea</taxon>
        <taxon>Thermoproteota</taxon>
        <taxon>Thermoprotei</taxon>
        <taxon>Thermoproteales</taxon>
        <taxon>Thermoproteaceae</taxon>
        <taxon>Thermoproteus</taxon>
    </lineage>
</organism>
<protein>
    <submittedName>
        <fullName evidence="1">CBS domain-containing protein</fullName>
    </submittedName>
</protein>
<dbReference type="Proteomes" id="UP000033636">
    <property type="component" value="Unassembled WGS sequence"/>
</dbReference>
<accession>A0ACC6V124</accession>
<comment type="caution">
    <text evidence="1">The sequence shown here is derived from an EMBL/GenBank/DDBJ whole genome shotgun (WGS) entry which is preliminary data.</text>
</comment>
<proteinExistence type="predicted"/>
<evidence type="ECO:0000313" key="1">
    <source>
        <dbReference type="EMBL" id="MFB6490757.1"/>
    </source>
</evidence>
<reference evidence="1" key="1">
    <citation type="submission" date="2024-07" db="EMBL/GenBank/DDBJ databases">
        <title>Metagenome and Metagenome-Assembled Genomes of Archaea from a hot spring from the geothermal field of Los Azufres, Mexico.</title>
        <authorList>
            <person name="Marin-Paredes R."/>
            <person name="Martinez-Romero E."/>
            <person name="Servin-Garciduenas L.E."/>
        </authorList>
    </citation>
    <scope>NUCLEOTIDE SEQUENCE</scope>
</reference>
<evidence type="ECO:0000313" key="2">
    <source>
        <dbReference type="Proteomes" id="UP000033636"/>
    </source>
</evidence>
<name>A0ACC6V124_9CREN</name>
<sequence>MERAEAKAAEKREEAVKRPAKVGDILEMPGVRIVPSHTLKTVWSYFKKFPHDFFPVFKDVFSDEVEGAIYPQSILLLKDRADDKRVGDVENNAPVVKAGASLEELYNLLKRGHVGAIVVDEGGKYLGIATVRGLLEALKSMEPKAKSVNAVFTGRGEGQVEFVDLNDDARSLADKIAGGEAAGAVVVDKKGFIQGVVTVWDYIARSIWLRPRREPRSVFGKASRGEAEARRGPPVRALMSSGVPAVTPSTPIEDAAAAMASLGVYVLPVVDREGRVLGALTALDVARAYFEGAKPGREDITVERPSAEAAPAAQAALTPLKYATGVRLGELMTTNIPTVGLLDTISHVRRVMLKTGAHVVAVVDESGRPVGFISRRDLLLYIAEKSLGYWKIQKGKRLVLRESVMPGERAKLLREEGTASDVLRLDAPKLPATATAEEAAYAMLAAGVDYVLVVGEGGDPQGVVTKEALVRAYAERGREDAVVAELMTPADIAVVNPLHSLPRVVDRMKSYELDGVVVAEGNDVKGIIADSRLSLAPVEESLRGEKIFVITKYGDKRSGGSRLRYPKAGTLTAMDIADDPPPPVPPNLKAKEAARLLLERDVLPVLDQKGKMVGVLTKFDIVRDLARAYVSSKSPEAPKEAQKEAKEARG</sequence>
<gene>
    <name evidence="1" type="ORF">TU35_005870</name>
</gene>